<dbReference type="AlphaFoldDB" id="G9XNG8"/>
<evidence type="ECO:0000313" key="1">
    <source>
        <dbReference type="EMBL" id="EHL06787.1"/>
    </source>
</evidence>
<proteinExistence type="predicted"/>
<protein>
    <submittedName>
        <fullName evidence="1">Uncharacterized protein</fullName>
    </submittedName>
</protein>
<name>G9XNG8_DESHA</name>
<dbReference type="HOGENOM" id="CLU_3250460_0_0_9"/>
<evidence type="ECO:0000313" key="2">
    <source>
        <dbReference type="Proteomes" id="UP000004416"/>
    </source>
</evidence>
<comment type="caution">
    <text evidence="1">The sequence shown here is derived from an EMBL/GenBank/DDBJ whole genome shotgun (WGS) entry which is preliminary data.</text>
</comment>
<sequence>MLKRIDVESGTFMQLCKKLLEMIVDIEQRRLYLNMLRYPHIA</sequence>
<organism evidence="1 2">
    <name type="scientific">Desulfitobacterium hafniense DP7</name>
    <dbReference type="NCBI Taxonomy" id="537010"/>
    <lineage>
        <taxon>Bacteria</taxon>
        <taxon>Bacillati</taxon>
        <taxon>Bacillota</taxon>
        <taxon>Clostridia</taxon>
        <taxon>Eubacteriales</taxon>
        <taxon>Desulfitobacteriaceae</taxon>
        <taxon>Desulfitobacterium</taxon>
    </lineage>
</organism>
<gene>
    <name evidence="1" type="ORF">HMPREF0322_02510</name>
</gene>
<dbReference type="EMBL" id="AFZX01000065">
    <property type="protein sequence ID" value="EHL06787.1"/>
    <property type="molecule type" value="Genomic_DNA"/>
</dbReference>
<dbReference type="Proteomes" id="UP000004416">
    <property type="component" value="Unassembled WGS sequence"/>
</dbReference>
<reference evidence="1 2" key="1">
    <citation type="submission" date="2011-08" db="EMBL/GenBank/DDBJ databases">
        <authorList>
            <person name="Weinstock G."/>
            <person name="Sodergren E."/>
            <person name="Clifton S."/>
            <person name="Fulton L."/>
            <person name="Fulton B."/>
            <person name="Courtney L."/>
            <person name="Fronick C."/>
            <person name="Harrison M."/>
            <person name="Strong C."/>
            <person name="Farmer C."/>
            <person name="Delahaunty K."/>
            <person name="Markovic C."/>
            <person name="Hall O."/>
            <person name="Minx P."/>
            <person name="Tomlinson C."/>
            <person name="Mitreva M."/>
            <person name="Hou S."/>
            <person name="Chen J."/>
            <person name="Wollam A."/>
            <person name="Pepin K.H."/>
            <person name="Johnson M."/>
            <person name="Bhonagiri V."/>
            <person name="Zhang X."/>
            <person name="Suruliraj S."/>
            <person name="Warren W."/>
            <person name="Chinwalla A."/>
            <person name="Mardis E.R."/>
            <person name="Wilson R.K."/>
        </authorList>
    </citation>
    <scope>NUCLEOTIDE SEQUENCE [LARGE SCALE GENOMIC DNA]</scope>
    <source>
        <strain evidence="1 2">DP7</strain>
    </source>
</reference>
<accession>G9XNG8</accession>